<feature type="compositionally biased region" description="Polar residues" evidence="1">
    <location>
        <begin position="156"/>
        <end position="177"/>
    </location>
</feature>
<evidence type="ECO:0000313" key="4">
    <source>
        <dbReference type="Proteomes" id="UP000019489"/>
    </source>
</evidence>
<name>W9G8W8_9MICO</name>
<protein>
    <recommendedName>
        <fullName evidence="5">Lipopolysaccharide assembly protein A domain-containing protein</fullName>
    </recommendedName>
</protein>
<feature type="region of interest" description="Disordered" evidence="1">
    <location>
        <begin position="75"/>
        <end position="201"/>
    </location>
</feature>
<evidence type="ECO:0000256" key="1">
    <source>
        <dbReference type="SAM" id="MobiDB-lite"/>
    </source>
</evidence>
<feature type="compositionally biased region" description="Basic residues" evidence="1">
    <location>
        <begin position="191"/>
        <end position="201"/>
    </location>
</feature>
<organism evidence="3 4">
    <name type="scientific">Intrasporangium oryzae NRRL B-24470</name>
    <dbReference type="NCBI Taxonomy" id="1386089"/>
    <lineage>
        <taxon>Bacteria</taxon>
        <taxon>Bacillati</taxon>
        <taxon>Actinomycetota</taxon>
        <taxon>Actinomycetes</taxon>
        <taxon>Micrococcales</taxon>
        <taxon>Intrasporangiaceae</taxon>
        <taxon>Intrasporangium</taxon>
    </lineage>
</organism>
<keyword evidence="2" id="KW-1133">Transmembrane helix</keyword>
<feature type="compositionally biased region" description="Basic and acidic residues" evidence="1">
    <location>
        <begin position="75"/>
        <end position="103"/>
    </location>
</feature>
<comment type="caution">
    <text evidence="3">The sequence shown here is derived from an EMBL/GenBank/DDBJ whole genome shotgun (WGS) entry which is preliminary data.</text>
</comment>
<proteinExistence type="predicted"/>
<dbReference type="RefSeq" id="WP_034806402.1">
    <property type="nucleotide sequence ID" value="NZ_AWSA01000025.1"/>
</dbReference>
<feature type="compositionally biased region" description="Basic and acidic residues" evidence="1">
    <location>
        <begin position="112"/>
        <end position="145"/>
    </location>
</feature>
<accession>W9G8W8</accession>
<keyword evidence="2" id="KW-0472">Membrane</keyword>
<keyword evidence="4" id="KW-1185">Reference proteome</keyword>
<dbReference type="PATRIC" id="fig|1386089.3.peg.2511"/>
<reference evidence="3 4" key="1">
    <citation type="submission" date="2013-08" db="EMBL/GenBank/DDBJ databases">
        <title>Intrasporangium oryzae NRRL B-24470.</title>
        <authorList>
            <person name="Liu H."/>
            <person name="Wang G."/>
        </authorList>
    </citation>
    <scope>NUCLEOTIDE SEQUENCE [LARGE SCALE GENOMIC DNA]</scope>
    <source>
        <strain evidence="3 4">NRRL B-24470</strain>
    </source>
</reference>
<evidence type="ECO:0000313" key="3">
    <source>
        <dbReference type="EMBL" id="EWT01273.1"/>
    </source>
</evidence>
<evidence type="ECO:0008006" key="5">
    <source>
        <dbReference type="Google" id="ProtNLM"/>
    </source>
</evidence>
<sequence>MTLLGLVLILAGAALGVLAVAATSGHAGTITVSALGFSREAHALELVIVGAAATLLVCLGWALVSAAMRRRARVRREDRERERVAELEQAAEDERVEHERRMAEAGASQEALTRRAAELDERHGALDAREQELARREAEWRDREGPSVADVVTGRAQGSVTEGTAQWSEGSTTTSEPTVAPNGPGQTGGRPVHRPERRFRA</sequence>
<dbReference type="Proteomes" id="UP000019489">
    <property type="component" value="Unassembled WGS sequence"/>
</dbReference>
<evidence type="ECO:0000256" key="2">
    <source>
        <dbReference type="SAM" id="Phobius"/>
    </source>
</evidence>
<dbReference type="EMBL" id="AWSA01000025">
    <property type="protein sequence ID" value="EWT01273.1"/>
    <property type="molecule type" value="Genomic_DNA"/>
</dbReference>
<feature type="transmembrane region" description="Helical" evidence="2">
    <location>
        <begin position="43"/>
        <end position="66"/>
    </location>
</feature>
<dbReference type="OrthoDB" id="4869401at2"/>
<keyword evidence="2" id="KW-0812">Transmembrane</keyword>
<gene>
    <name evidence="3" type="ORF">N865_05555</name>
</gene>
<dbReference type="AlphaFoldDB" id="W9G8W8"/>
<dbReference type="STRING" id="1386089.N865_05555"/>
<dbReference type="eggNOG" id="ENOG5031W5G">
    <property type="taxonomic scope" value="Bacteria"/>
</dbReference>